<comment type="caution">
    <text evidence="2">The sequence shown here is derived from an EMBL/GenBank/DDBJ whole genome shotgun (WGS) entry which is preliminary data.</text>
</comment>
<dbReference type="EMBL" id="JAUHPX010000003">
    <property type="protein sequence ID" value="MDN4487621.1"/>
    <property type="molecule type" value="Genomic_DNA"/>
</dbReference>
<dbReference type="RefSeq" id="WP_301118957.1">
    <property type="nucleotide sequence ID" value="NZ_JAUHPX010000003.1"/>
</dbReference>
<evidence type="ECO:0000313" key="2">
    <source>
        <dbReference type="EMBL" id="MDN4487621.1"/>
    </source>
</evidence>
<protein>
    <submittedName>
        <fullName evidence="2">Uncharacterized protein</fullName>
    </submittedName>
</protein>
<dbReference type="AlphaFoldDB" id="A0AAW7M627"/>
<proteinExistence type="predicted"/>
<feature type="compositionally biased region" description="Low complexity" evidence="1">
    <location>
        <begin position="34"/>
        <end position="52"/>
    </location>
</feature>
<evidence type="ECO:0000256" key="1">
    <source>
        <dbReference type="SAM" id="MobiDB-lite"/>
    </source>
</evidence>
<dbReference type="Proteomes" id="UP001172737">
    <property type="component" value="Unassembled WGS sequence"/>
</dbReference>
<feature type="region of interest" description="Disordered" evidence="1">
    <location>
        <begin position="34"/>
        <end position="57"/>
    </location>
</feature>
<evidence type="ECO:0000313" key="3">
    <source>
        <dbReference type="Proteomes" id="UP001172737"/>
    </source>
</evidence>
<keyword evidence="3" id="KW-1185">Reference proteome</keyword>
<name>A0AAW7M627_9MICO</name>
<reference evidence="2" key="1">
    <citation type="submission" date="2023-06" db="EMBL/GenBank/DDBJ databases">
        <title>Sysu t00039.</title>
        <authorList>
            <person name="Gao L."/>
            <person name="Fang B.-Z."/>
            <person name="Li W.-J."/>
        </authorList>
    </citation>
    <scope>NUCLEOTIDE SEQUENCE</scope>
    <source>
        <strain evidence="2">SYSU T00039</strain>
    </source>
</reference>
<organism evidence="2 3">
    <name type="scientific">Demequina lignilytica</name>
    <dbReference type="NCBI Taxonomy" id="3051663"/>
    <lineage>
        <taxon>Bacteria</taxon>
        <taxon>Bacillati</taxon>
        <taxon>Actinomycetota</taxon>
        <taxon>Actinomycetes</taxon>
        <taxon>Micrococcales</taxon>
        <taxon>Demequinaceae</taxon>
        <taxon>Demequina</taxon>
    </lineage>
</organism>
<gene>
    <name evidence="2" type="ORF">QQX10_05500</name>
</gene>
<accession>A0AAW7M627</accession>
<sequence length="350" mass="36269">MAAWQQAVAVVAALAVGGGLAYGTYSLVRDTVLAEPSPSPSATASPEPSASSDPCEWDALPEEARPALAEQPDGLPEAYALTPDVWACADETWSVEVEVVEGDGYPMGIQWQSLYLRSPSGDRVLLYGLRNDVQIEVVGQDVPARAAWLARVTGGDSFQVVQMDLADGLVVEDWGGGMLPASQVHDGGVWDVWAAQPLDSGAELWLGARYTGDASAVFMRTAGRTFQPYSAQRIIDQMTANGSITASGIGGVALWLSSDLTYAVGLEQMPAGDDGITTTGSATWVVIDLVRDQWRLESSSAPTGVCAPVPEAALGGTYDAPGPIPAVCATGGSGSEAWTLAVDAGPVLAG</sequence>